<reference evidence="4" key="1">
    <citation type="journal article" date="2014" name="Int. J. Syst. Evol. Microbiol.">
        <title>Complete genome sequence of Corynebacterium casei LMG S-19264T (=DSM 44701T), isolated from a smear-ripened cheese.</title>
        <authorList>
            <consortium name="US DOE Joint Genome Institute (JGI-PGF)"/>
            <person name="Walter F."/>
            <person name="Albersmeier A."/>
            <person name="Kalinowski J."/>
            <person name="Ruckert C."/>
        </authorList>
    </citation>
    <scope>NUCLEOTIDE SEQUENCE</scope>
    <source>
        <strain evidence="4">CGMCC 1.12919</strain>
    </source>
</reference>
<comment type="caution">
    <text evidence="4">The sequence shown here is derived from an EMBL/GenBank/DDBJ whole genome shotgun (WGS) entry which is preliminary data.</text>
</comment>
<evidence type="ECO:0000259" key="3">
    <source>
        <dbReference type="Pfam" id="PF13193"/>
    </source>
</evidence>
<dbReference type="RefSeq" id="WP_188609206.1">
    <property type="nucleotide sequence ID" value="NZ_BMGG01000003.1"/>
</dbReference>
<name>A0A916U984_9HYPH</name>
<dbReference type="PANTHER" id="PTHR43767:SF1">
    <property type="entry name" value="NONRIBOSOMAL PEPTIDE SYNTHASE PES1 (EUROFUNG)-RELATED"/>
    <property type="match status" value="1"/>
</dbReference>
<reference evidence="4" key="2">
    <citation type="submission" date="2020-09" db="EMBL/GenBank/DDBJ databases">
        <authorList>
            <person name="Sun Q."/>
            <person name="Zhou Y."/>
        </authorList>
    </citation>
    <scope>NUCLEOTIDE SEQUENCE</scope>
    <source>
        <strain evidence="4">CGMCC 1.12919</strain>
    </source>
</reference>
<dbReference type="InterPro" id="IPR042099">
    <property type="entry name" value="ANL_N_sf"/>
</dbReference>
<evidence type="ECO:0000313" key="4">
    <source>
        <dbReference type="EMBL" id="GGC63258.1"/>
    </source>
</evidence>
<sequence length="523" mass="57497">MGKATSERCEDSVSLTNGILSGERLLGPAAFDERLRRAASAFAALGVRRDDCVAVLLRNDFPFLEASLAAQRLGAYAVPVNWHFKAEEVHYVLTDSGAKVLVAHADLLAGLRGAVPAGVTVIEVPTPPEIVQAYRVTPEAARPAPGARIWDELIAAHPPQDGPPAPASDSMVYTSGTTGHPKGVRRKPATEEERIKVEEMRNLVYGFRPGMRTAIAAPMYHSAPNAFSLRAARLAELFIVMPRFDPEAVLAAIDKEKLTHLWLVPTMFVRLLKLPAEVRARYDVSSLQFIIHAGAPCPPDVKEAMIGWVGPIVHEYYGGTESGPVVFCTSAEWLAHRGTVGKPIPGSHVEVQDDNGNELPAGQQGEIFMRISYYPDFTYHNLPEKRREIDRKGLITCGDVGYFDEDGFLYIRDRKRDMVISGGVNIYPAEIESVLAALDGVRDCAVFGIPDAEYGEALMALVQPLEGRTLAPEAIRAELRQHLADYKVPKHVEVRQELPREDSGKIFKRVLREPYWQGAGRAV</sequence>
<feature type="domain" description="AMP-binding enzyme C-terminal" evidence="3">
    <location>
        <begin position="430"/>
        <end position="505"/>
    </location>
</feature>
<protein>
    <submittedName>
        <fullName evidence="4">Acyl-CoA synthetase</fullName>
    </submittedName>
</protein>
<evidence type="ECO:0000259" key="2">
    <source>
        <dbReference type="Pfam" id="PF00501"/>
    </source>
</evidence>
<dbReference type="InterPro" id="IPR050237">
    <property type="entry name" value="ATP-dep_AMP-bd_enzyme"/>
</dbReference>
<dbReference type="Gene3D" id="3.30.300.30">
    <property type="match status" value="1"/>
</dbReference>
<keyword evidence="5" id="KW-1185">Reference proteome</keyword>
<evidence type="ECO:0000256" key="1">
    <source>
        <dbReference type="SAM" id="MobiDB-lite"/>
    </source>
</evidence>
<proteinExistence type="predicted"/>
<feature type="domain" description="AMP-dependent synthetase/ligase" evidence="2">
    <location>
        <begin position="30"/>
        <end position="370"/>
    </location>
</feature>
<dbReference type="EMBL" id="BMGG01000003">
    <property type="protein sequence ID" value="GGC63258.1"/>
    <property type="molecule type" value="Genomic_DNA"/>
</dbReference>
<dbReference type="InterPro" id="IPR045851">
    <property type="entry name" value="AMP-bd_C_sf"/>
</dbReference>
<dbReference type="InterPro" id="IPR000873">
    <property type="entry name" value="AMP-dep_synth/lig_dom"/>
</dbReference>
<organism evidence="4 5">
    <name type="scientific">Chelatococcus reniformis</name>
    <dbReference type="NCBI Taxonomy" id="1494448"/>
    <lineage>
        <taxon>Bacteria</taxon>
        <taxon>Pseudomonadati</taxon>
        <taxon>Pseudomonadota</taxon>
        <taxon>Alphaproteobacteria</taxon>
        <taxon>Hyphomicrobiales</taxon>
        <taxon>Chelatococcaceae</taxon>
        <taxon>Chelatococcus</taxon>
    </lineage>
</organism>
<dbReference type="Gene3D" id="3.40.50.12780">
    <property type="entry name" value="N-terminal domain of ligase-like"/>
    <property type="match status" value="1"/>
</dbReference>
<dbReference type="AlphaFoldDB" id="A0A916U984"/>
<accession>A0A916U984</accession>
<feature type="region of interest" description="Disordered" evidence="1">
    <location>
        <begin position="160"/>
        <end position="190"/>
    </location>
</feature>
<dbReference type="InterPro" id="IPR020845">
    <property type="entry name" value="AMP-binding_CS"/>
</dbReference>
<dbReference type="GO" id="GO:0016878">
    <property type="term" value="F:acid-thiol ligase activity"/>
    <property type="evidence" value="ECO:0007669"/>
    <property type="project" value="UniProtKB-ARBA"/>
</dbReference>
<gene>
    <name evidence="4" type="ORF">GCM10010994_22320</name>
</gene>
<dbReference type="Pfam" id="PF13193">
    <property type="entry name" value="AMP-binding_C"/>
    <property type="match status" value="1"/>
</dbReference>
<dbReference type="PANTHER" id="PTHR43767">
    <property type="entry name" value="LONG-CHAIN-FATTY-ACID--COA LIGASE"/>
    <property type="match status" value="1"/>
</dbReference>
<dbReference type="SUPFAM" id="SSF56801">
    <property type="entry name" value="Acetyl-CoA synthetase-like"/>
    <property type="match status" value="1"/>
</dbReference>
<dbReference type="PROSITE" id="PS00455">
    <property type="entry name" value="AMP_BINDING"/>
    <property type="match status" value="1"/>
</dbReference>
<evidence type="ECO:0000313" key="5">
    <source>
        <dbReference type="Proteomes" id="UP000637002"/>
    </source>
</evidence>
<dbReference type="Pfam" id="PF00501">
    <property type="entry name" value="AMP-binding"/>
    <property type="match status" value="1"/>
</dbReference>
<dbReference type="Proteomes" id="UP000637002">
    <property type="component" value="Unassembled WGS sequence"/>
</dbReference>
<dbReference type="NCBIfam" id="NF009071">
    <property type="entry name" value="PRK12406.1"/>
    <property type="match status" value="1"/>
</dbReference>
<dbReference type="InterPro" id="IPR025110">
    <property type="entry name" value="AMP-bd_C"/>
</dbReference>